<gene>
    <name evidence="9" type="ORF">GCM10008174_19150</name>
</gene>
<dbReference type="InterPro" id="IPR036097">
    <property type="entry name" value="HisK_dim/P_sf"/>
</dbReference>
<evidence type="ECO:0000256" key="2">
    <source>
        <dbReference type="ARBA" id="ARBA00012438"/>
    </source>
</evidence>
<dbReference type="Proteomes" id="UP001143309">
    <property type="component" value="Unassembled WGS sequence"/>
</dbReference>
<dbReference type="SUPFAM" id="SSF55874">
    <property type="entry name" value="ATPase domain of HSP90 chaperone/DNA topoisomerase II/histidine kinase"/>
    <property type="match status" value="1"/>
</dbReference>
<dbReference type="CDD" id="cd00082">
    <property type="entry name" value="HisKA"/>
    <property type="match status" value="1"/>
</dbReference>
<dbReference type="PROSITE" id="PS50110">
    <property type="entry name" value="RESPONSE_REGULATORY"/>
    <property type="match status" value="1"/>
</dbReference>
<dbReference type="PANTHER" id="PTHR45339:SF1">
    <property type="entry name" value="HYBRID SIGNAL TRANSDUCTION HISTIDINE KINASE J"/>
    <property type="match status" value="1"/>
</dbReference>
<feature type="modified residue" description="4-aspartylphosphate" evidence="5">
    <location>
        <position position="498"/>
    </location>
</feature>
<name>A0A9W6JQ04_9HYPH</name>
<evidence type="ECO:0000256" key="6">
    <source>
        <dbReference type="SAM" id="MobiDB-lite"/>
    </source>
</evidence>
<comment type="catalytic activity">
    <reaction evidence="1">
        <text>ATP + protein L-histidine = ADP + protein N-phospho-L-histidine.</text>
        <dbReference type="EC" id="2.7.13.3"/>
    </reaction>
</comment>
<evidence type="ECO:0000259" key="8">
    <source>
        <dbReference type="PROSITE" id="PS50110"/>
    </source>
</evidence>
<evidence type="ECO:0000313" key="9">
    <source>
        <dbReference type="EMBL" id="GLK80174.1"/>
    </source>
</evidence>
<dbReference type="SMART" id="SM00387">
    <property type="entry name" value="HATPase_c"/>
    <property type="match status" value="1"/>
</dbReference>
<feature type="compositionally biased region" description="Basic and acidic residues" evidence="6">
    <location>
        <begin position="47"/>
        <end position="62"/>
    </location>
</feature>
<proteinExistence type="predicted"/>
<evidence type="ECO:0000256" key="3">
    <source>
        <dbReference type="ARBA" id="ARBA00022553"/>
    </source>
</evidence>
<evidence type="ECO:0000259" key="7">
    <source>
        <dbReference type="PROSITE" id="PS50109"/>
    </source>
</evidence>
<evidence type="ECO:0000256" key="5">
    <source>
        <dbReference type="PROSITE-ProRule" id="PRU00169"/>
    </source>
</evidence>
<sequence>MGIDAAALLLAAFAAAIAVVATAAWTRARRRVDALEDALENAGDALWEARDREGAPRRDDRSNPAGDASSAARAKSRFLAAVTHEMRTPLTGVVGAGELLLDTPLAPDQRTYALAMKTSAEAMLSLVDEILDLSRIEADAVALKAAPFDPAEVLEAVAELLAPRAHDKGLDLAIRIAADAPARMTGDAARLRQILLNLAGNAVKFTAFGGVGLTLARDGDGARFEVADTGPGFDPEDGARIFAEFERAGADPALPGVGLGLAISERLAKAMGGALTARSTPGAGATFTLRLPGADAAAQPVSADALAGRRVAVLSAAPFSGPFLVEALAARGATATLIAQSAPHEVAAAVRDVRADAALIDRDATGRANAFAIAAKLGGASHCVALLAASERRELPALAADGFDGFLIKPVRPGSLVSRLADPRPIAALAGAPAAEAAGSAPPRAGGLRALLAEDDPVSALIAFAHLNRLGCSVQQAGDGVAACEAFDAEPFDVVLLDLRMPRRDGLASARAIREAERASGRPRALILAVSANVAEEDRDAAREAGIDEMLAKPLDAARLGELLDARREDRARVA</sequence>
<dbReference type="Gene3D" id="3.40.50.2300">
    <property type="match status" value="1"/>
</dbReference>
<dbReference type="InterPro" id="IPR036890">
    <property type="entry name" value="HATPase_C_sf"/>
</dbReference>
<dbReference type="Pfam" id="PF00072">
    <property type="entry name" value="Response_reg"/>
    <property type="match status" value="1"/>
</dbReference>
<dbReference type="SMART" id="SM00388">
    <property type="entry name" value="HisKA"/>
    <property type="match status" value="1"/>
</dbReference>
<dbReference type="InterPro" id="IPR004358">
    <property type="entry name" value="Sig_transdc_His_kin-like_C"/>
</dbReference>
<dbReference type="PROSITE" id="PS50109">
    <property type="entry name" value="HIS_KIN"/>
    <property type="match status" value="1"/>
</dbReference>
<accession>A0A9W6JQ04</accession>
<dbReference type="Gene3D" id="1.10.287.130">
    <property type="match status" value="1"/>
</dbReference>
<feature type="domain" description="Histidine kinase" evidence="7">
    <location>
        <begin position="81"/>
        <end position="295"/>
    </location>
</feature>
<keyword evidence="4" id="KW-0902">Two-component regulatory system</keyword>
<keyword evidence="10" id="KW-1185">Reference proteome</keyword>
<dbReference type="SUPFAM" id="SSF52172">
    <property type="entry name" value="CheY-like"/>
    <property type="match status" value="1"/>
</dbReference>
<dbReference type="InterPro" id="IPR011006">
    <property type="entry name" value="CheY-like_superfamily"/>
</dbReference>
<dbReference type="PRINTS" id="PR00344">
    <property type="entry name" value="BCTRLSENSOR"/>
</dbReference>
<reference evidence="9" key="2">
    <citation type="submission" date="2023-01" db="EMBL/GenBank/DDBJ databases">
        <authorList>
            <person name="Sun Q."/>
            <person name="Evtushenko L."/>
        </authorList>
    </citation>
    <scope>NUCLEOTIDE SEQUENCE</scope>
    <source>
        <strain evidence="9">VKM B-2748</strain>
    </source>
</reference>
<protein>
    <recommendedName>
        <fullName evidence="2">histidine kinase</fullName>
        <ecNumber evidence="2">2.7.13.3</ecNumber>
    </recommendedName>
</protein>
<organism evidence="9 10">
    <name type="scientific">Methylopila turkensis</name>
    <dbReference type="NCBI Taxonomy" id="1437816"/>
    <lineage>
        <taxon>Bacteria</taxon>
        <taxon>Pseudomonadati</taxon>
        <taxon>Pseudomonadota</taxon>
        <taxon>Alphaproteobacteria</taxon>
        <taxon>Hyphomicrobiales</taxon>
        <taxon>Methylopilaceae</taxon>
        <taxon>Methylopila</taxon>
    </lineage>
</organism>
<evidence type="ECO:0000313" key="10">
    <source>
        <dbReference type="Proteomes" id="UP001143309"/>
    </source>
</evidence>
<dbReference type="InterPro" id="IPR001789">
    <property type="entry name" value="Sig_transdc_resp-reg_receiver"/>
</dbReference>
<evidence type="ECO:0000256" key="4">
    <source>
        <dbReference type="ARBA" id="ARBA00023012"/>
    </source>
</evidence>
<reference evidence="9" key="1">
    <citation type="journal article" date="2014" name="Int. J. Syst. Evol. Microbiol.">
        <title>Complete genome sequence of Corynebacterium casei LMG S-19264T (=DSM 44701T), isolated from a smear-ripened cheese.</title>
        <authorList>
            <consortium name="US DOE Joint Genome Institute (JGI-PGF)"/>
            <person name="Walter F."/>
            <person name="Albersmeier A."/>
            <person name="Kalinowski J."/>
            <person name="Ruckert C."/>
        </authorList>
    </citation>
    <scope>NUCLEOTIDE SEQUENCE</scope>
    <source>
        <strain evidence="9">VKM B-2748</strain>
    </source>
</reference>
<dbReference type="Gene3D" id="3.30.565.10">
    <property type="entry name" value="Histidine kinase-like ATPase, C-terminal domain"/>
    <property type="match status" value="1"/>
</dbReference>
<dbReference type="SUPFAM" id="SSF47384">
    <property type="entry name" value="Homodimeric domain of signal transducing histidine kinase"/>
    <property type="match status" value="1"/>
</dbReference>
<dbReference type="RefSeq" id="WP_271200646.1">
    <property type="nucleotide sequence ID" value="NZ_BSFL01000002.1"/>
</dbReference>
<dbReference type="EC" id="2.7.13.3" evidence="2"/>
<dbReference type="CDD" id="cd17546">
    <property type="entry name" value="REC_hyHK_CKI1_RcsC-like"/>
    <property type="match status" value="1"/>
</dbReference>
<dbReference type="EMBL" id="BSFL01000002">
    <property type="protein sequence ID" value="GLK80174.1"/>
    <property type="molecule type" value="Genomic_DNA"/>
</dbReference>
<dbReference type="InterPro" id="IPR005467">
    <property type="entry name" value="His_kinase_dom"/>
</dbReference>
<dbReference type="InterPro" id="IPR003594">
    <property type="entry name" value="HATPase_dom"/>
</dbReference>
<dbReference type="Pfam" id="PF00512">
    <property type="entry name" value="HisKA"/>
    <property type="match status" value="1"/>
</dbReference>
<dbReference type="InterPro" id="IPR003661">
    <property type="entry name" value="HisK_dim/P_dom"/>
</dbReference>
<dbReference type="PANTHER" id="PTHR45339">
    <property type="entry name" value="HYBRID SIGNAL TRANSDUCTION HISTIDINE KINASE J"/>
    <property type="match status" value="1"/>
</dbReference>
<dbReference type="GO" id="GO:0000155">
    <property type="term" value="F:phosphorelay sensor kinase activity"/>
    <property type="evidence" value="ECO:0007669"/>
    <property type="project" value="InterPro"/>
</dbReference>
<keyword evidence="3 5" id="KW-0597">Phosphoprotein</keyword>
<dbReference type="SMART" id="SM00448">
    <property type="entry name" value="REC"/>
    <property type="match status" value="1"/>
</dbReference>
<comment type="caution">
    <text evidence="9">The sequence shown here is derived from an EMBL/GenBank/DDBJ whole genome shotgun (WGS) entry which is preliminary data.</text>
</comment>
<dbReference type="Pfam" id="PF02518">
    <property type="entry name" value="HATPase_c"/>
    <property type="match status" value="1"/>
</dbReference>
<dbReference type="AlphaFoldDB" id="A0A9W6JQ04"/>
<feature type="domain" description="Response regulatory" evidence="8">
    <location>
        <begin position="449"/>
        <end position="568"/>
    </location>
</feature>
<feature type="region of interest" description="Disordered" evidence="6">
    <location>
        <begin position="47"/>
        <end position="72"/>
    </location>
</feature>
<evidence type="ECO:0000256" key="1">
    <source>
        <dbReference type="ARBA" id="ARBA00000085"/>
    </source>
</evidence>